<dbReference type="EMBL" id="JAPZBS010000001">
    <property type="protein sequence ID" value="KAJ5390970.1"/>
    <property type="molecule type" value="Genomic_DNA"/>
</dbReference>
<evidence type="ECO:0000313" key="3">
    <source>
        <dbReference type="EMBL" id="KAJ5390970.1"/>
    </source>
</evidence>
<dbReference type="AlphaFoldDB" id="A0A9W9VXF0"/>
<dbReference type="SUPFAM" id="SSF82171">
    <property type="entry name" value="DPP6 N-terminal domain-like"/>
    <property type="match status" value="1"/>
</dbReference>
<gene>
    <name evidence="3" type="ORF">N7496_002038</name>
</gene>
<dbReference type="GeneID" id="81434146"/>
<keyword evidence="2" id="KW-0732">Signal</keyword>
<dbReference type="InterPro" id="IPR011042">
    <property type="entry name" value="6-blade_b-propeller_TolB-like"/>
</dbReference>
<dbReference type="OrthoDB" id="43744at2759"/>
<comment type="similarity">
    <text evidence="1">Belongs to the TolB family.</text>
</comment>
<dbReference type="InterPro" id="IPR011659">
    <property type="entry name" value="WD40"/>
</dbReference>
<name>A0A9W9VXF0_9EURO</name>
<dbReference type="Gene3D" id="2.120.10.30">
    <property type="entry name" value="TolB, C-terminal domain"/>
    <property type="match status" value="2"/>
</dbReference>
<organism evidence="3 4">
    <name type="scientific">Penicillium cataractarum</name>
    <dbReference type="NCBI Taxonomy" id="2100454"/>
    <lineage>
        <taxon>Eukaryota</taxon>
        <taxon>Fungi</taxon>
        <taxon>Dikarya</taxon>
        <taxon>Ascomycota</taxon>
        <taxon>Pezizomycotina</taxon>
        <taxon>Eurotiomycetes</taxon>
        <taxon>Eurotiomycetidae</taxon>
        <taxon>Eurotiales</taxon>
        <taxon>Aspergillaceae</taxon>
        <taxon>Penicillium</taxon>
    </lineage>
</organism>
<comment type="caution">
    <text evidence="3">The sequence shown here is derived from an EMBL/GenBank/DDBJ whole genome shotgun (WGS) entry which is preliminary data.</text>
</comment>
<dbReference type="Pfam" id="PF07676">
    <property type="entry name" value="PD40"/>
    <property type="match status" value="5"/>
</dbReference>
<evidence type="ECO:0000256" key="2">
    <source>
        <dbReference type="SAM" id="SignalP"/>
    </source>
</evidence>
<feature type="signal peptide" evidence="2">
    <location>
        <begin position="1"/>
        <end position="18"/>
    </location>
</feature>
<dbReference type="SUPFAM" id="SSF69304">
    <property type="entry name" value="Tricorn protease N-terminal domain"/>
    <property type="match status" value="1"/>
</dbReference>
<reference evidence="3" key="2">
    <citation type="journal article" date="2023" name="IMA Fungus">
        <title>Comparative genomic study of the Penicillium genus elucidates a diverse pangenome and 15 lateral gene transfer events.</title>
        <authorList>
            <person name="Petersen C."/>
            <person name="Sorensen T."/>
            <person name="Nielsen M.R."/>
            <person name="Sondergaard T.E."/>
            <person name="Sorensen J.L."/>
            <person name="Fitzpatrick D.A."/>
            <person name="Frisvad J.C."/>
            <person name="Nielsen K.L."/>
        </authorList>
    </citation>
    <scope>NUCLEOTIDE SEQUENCE</scope>
    <source>
        <strain evidence="3">IBT 29864</strain>
    </source>
</reference>
<dbReference type="Proteomes" id="UP001147782">
    <property type="component" value="Unassembled WGS sequence"/>
</dbReference>
<dbReference type="RefSeq" id="XP_056561698.1">
    <property type="nucleotide sequence ID" value="XM_056694969.1"/>
</dbReference>
<protein>
    <submittedName>
        <fullName evidence="3">Tat pathway signal sequence domain-containing protein</fullName>
    </submittedName>
</protein>
<dbReference type="PANTHER" id="PTHR36842">
    <property type="entry name" value="PROTEIN TOLB HOMOLOG"/>
    <property type="match status" value="1"/>
</dbReference>
<evidence type="ECO:0000256" key="1">
    <source>
        <dbReference type="ARBA" id="ARBA00009820"/>
    </source>
</evidence>
<feature type="chain" id="PRO_5040903760" evidence="2">
    <location>
        <begin position="19"/>
        <end position="689"/>
    </location>
</feature>
<sequence>MRATKALATLAFTSTALCFSTFPKDHGRVTRSSSDGADPTTTLGTFLHNRISPNYSQLYIAEADGSNERLLLGSNTVYEFRASWAPDGSFVTFTSERRGNGQADIYKVAMNDSKVVGPIEPLVQSEGVDDSSSISHDGKMLAFSTSRFNHTSDIMLMVLEEGSLKNLTKVPGISEAADPALPNGYYKPVWSPDNDWVLFTSDRNTPWRGHSDGSGWEHTQELSIYACRPNGTDLRLVSSRSNYTQGSPRFSPDGKRIVFYEMKTEDTYNGRLQPNLLYNAYLNTSIVSVDFPTGANRVVHAIGDGTKISPSFVTNDVIGYVMKESTSNGIYYVSVSGKNYTQYQTIQMNTMTPALRSPAWSPNGKYVIYEKQGPTGGSTSTSKKQYGKLWSFDKNWDYRFTDVFPMGQRSGCPVMAMSQQMEGPAENNLLRLSMNGSNQVTLFRPKDDMINPSVAEGYNARAYQANWGPNDTNITFGFGAYFVGRQSSPGFIYSINSDGSDLTLLAGNNISNYGFPSFSHDGSKVIFRTWPGIASNGSTIGTTGLAIVDVATLKMKQLTTEWDNLPAFSPDGKKILFTRRTNLNNIGDNYDIFTINLDGTNLTQLTQSIASDAHAVWTADGRILYSTAMYGFQQEAALYDDSMQPYAIIMVMDGDGNKKTPLTNSLWEDAMPMYAPNRVLEAKCPFSGH</sequence>
<evidence type="ECO:0000313" key="4">
    <source>
        <dbReference type="Proteomes" id="UP001147782"/>
    </source>
</evidence>
<accession>A0A9W9VXF0</accession>
<keyword evidence="4" id="KW-1185">Reference proteome</keyword>
<reference evidence="3" key="1">
    <citation type="submission" date="2022-11" db="EMBL/GenBank/DDBJ databases">
        <authorList>
            <person name="Petersen C."/>
        </authorList>
    </citation>
    <scope>NUCLEOTIDE SEQUENCE</scope>
    <source>
        <strain evidence="3">IBT 29864</strain>
    </source>
</reference>
<proteinExistence type="inferred from homology"/>
<dbReference type="PANTHER" id="PTHR36842:SF1">
    <property type="entry name" value="PROTEIN TOLB"/>
    <property type="match status" value="1"/>
</dbReference>